<dbReference type="InterPro" id="IPR051763">
    <property type="entry name" value="Copper_Homeo_Regul"/>
</dbReference>
<dbReference type="SMART" id="SM01090">
    <property type="entry name" value="Copper-fist"/>
    <property type="match status" value="1"/>
</dbReference>
<feature type="compositionally biased region" description="Pro residues" evidence="8">
    <location>
        <begin position="471"/>
        <end position="486"/>
    </location>
</feature>
<feature type="compositionally biased region" description="Polar residues" evidence="8">
    <location>
        <begin position="586"/>
        <end position="596"/>
    </location>
</feature>
<evidence type="ECO:0000256" key="3">
    <source>
        <dbReference type="ARBA" id="ARBA00022833"/>
    </source>
</evidence>
<keyword evidence="3" id="KW-0862">Zinc</keyword>
<evidence type="ECO:0000313" key="10">
    <source>
        <dbReference type="EMBL" id="KAL1888349.1"/>
    </source>
</evidence>
<feature type="compositionally biased region" description="Low complexity" evidence="8">
    <location>
        <begin position="562"/>
        <end position="576"/>
    </location>
</feature>
<evidence type="ECO:0000256" key="2">
    <source>
        <dbReference type="ARBA" id="ARBA00022723"/>
    </source>
</evidence>
<feature type="region of interest" description="Disordered" evidence="8">
    <location>
        <begin position="430"/>
        <end position="486"/>
    </location>
</feature>
<evidence type="ECO:0000313" key="11">
    <source>
        <dbReference type="Proteomes" id="UP001583280"/>
    </source>
</evidence>
<dbReference type="SUPFAM" id="SSF57879">
    <property type="entry name" value="Zinc domain conserved in yeast copper-regulated transcription factors"/>
    <property type="match status" value="1"/>
</dbReference>
<protein>
    <recommendedName>
        <fullName evidence="9">Copper-fist domain-containing protein</fullName>
    </recommendedName>
</protein>
<feature type="region of interest" description="Disordered" evidence="8">
    <location>
        <begin position="552"/>
        <end position="596"/>
    </location>
</feature>
<feature type="region of interest" description="Disordered" evidence="8">
    <location>
        <begin position="94"/>
        <end position="181"/>
    </location>
</feature>
<keyword evidence="2" id="KW-0479">Metal-binding</keyword>
<evidence type="ECO:0000256" key="1">
    <source>
        <dbReference type="ARBA" id="ARBA00004123"/>
    </source>
</evidence>
<feature type="compositionally biased region" description="Pro residues" evidence="8">
    <location>
        <begin position="101"/>
        <end position="111"/>
    </location>
</feature>
<feature type="region of interest" description="Disordered" evidence="8">
    <location>
        <begin position="274"/>
        <end position="386"/>
    </location>
</feature>
<accession>A0ABR3YLT7</accession>
<feature type="compositionally biased region" description="Low complexity" evidence="8">
    <location>
        <begin position="454"/>
        <end position="470"/>
    </location>
</feature>
<feature type="compositionally biased region" description="Polar residues" evidence="8">
    <location>
        <begin position="131"/>
        <end position="153"/>
    </location>
</feature>
<evidence type="ECO:0000256" key="8">
    <source>
        <dbReference type="SAM" id="MobiDB-lite"/>
    </source>
</evidence>
<dbReference type="PANTHER" id="PTHR28088:SF9">
    <property type="entry name" value="TRANSCRIPTION FACTOR GRISEA, PUTATIVE (AFU_ORTHOLOGUE AFUA_1G13190)-RELATED"/>
    <property type="match status" value="1"/>
</dbReference>
<feature type="compositionally biased region" description="Low complexity" evidence="8">
    <location>
        <begin position="287"/>
        <end position="296"/>
    </location>
</feature>
<dbReference type="EMBL" id="JAWDJO010000265">
    <property type="protein sequence ID" value="KAL1888349.1"/>
    <property type="molecule type" value="Genomic_DNA"/>
</dbReference>
<dbReference type="Pfam" id="PF00649">
    <property type="entry name" value="Copper-fist"/>
    <property type="match status" value="1"/>
</dbReference>
<dbReference type="SMART" id="SM00412">
    <property type="entry name" value="Cu_FIST"/>
    <property type="match status" value="1"/>
</dbReference>
<dbReference type="InterPro" id="IPR001083">
    <property type="entry name" value="Cu_fist_DNA-bd_dom"/>
</dbReference>
<evidence type="ECO:0000256" key="7">
    <source>
        <dbReference type="ARBA" id="ARBA00023242"/>
    </source>
</evidence>
<keyword evidence="7" id="KW-0539">Nucleus</keyword>
<keyword evidence="6" id="KW-0804">Transcription</keyword>
<comment type="subcellular location">
    <subcellularLocation>
        <location evidence="1">Nucleus</location>
    </subcellularLocation>
</comment>
<gene>
    <name evidence="10" type="ORF">Cpir12675_006204</name>
</gene>
<reference evidence="10 11" key="1">
    <citation type="journal article" date="2024" name="IMA Fungus">
        <title>IMA Genome - F19 : A genome assembly and annotation guide to empower mycologists, including annotated draft genome sequences of Ceratocystis pirilliformis, Diaporthe australafricana, Fusarium ophioides, Paecilomyces lecythidis, and Sporothrix stenoceras.</title>
        <authorList>
            <person name="Aylward J."/>
            <person name="Wilson A.M."/>
            <person name="Visagie C.M."/>
            <person name="Spraker J."/>
            <person name="Barnes I."/>
            <person name="Buitendag C."/>
            <person name="Ceriani C."/>
            <person name="Del Mar Angel L."/>
            <person name="du Plessis D."/>
            <person name="Fuchs T."/>
            <person name="Gasser K."/>
            <person name="Kramer D."/>
            <person name="Li W."/>
            <person name="Munsamy K."/>
            <person name="Piso A."/>
            <person name="Price J.L."/>
            <person name="Sonnekus B."/>
            <person name="Thomas C."/>
            <person name="van der Nest A."/>
            <person name="van Dijk A."/>
            <person name="van Heerden A."/>
            <person name="van Vuuren N."/>
            <person name="Yilmaz N."/>
            <person name="Duong T.A."/>
            <person name="van der Merwe N.A."/>
            <person name="Wingfield M.J."/>
            <person name="Wingfield B.D."/>
        </authorList>
    </citation>
    <scope>NUCLEOTIDE SEQUENCE [LARGE SCALE GENOMIC DNA]</scope>
    <source>
        <strain evidence="10 11">CMW 12675</strain>
    </source>
</reference>
<evidence type="ECO:0000256" key="5">
    <source>
        <dbReference type="ARBA" id="ARBA00023015"/>
    </source>
</evidence>
<sequence length="641" mass="66606">MPIIDGIKMACVPCIRGHRSTKCNHASERVMVPVRKPGRPLSICPHPSTKPCACGVTAAIPKKSTCSCSPSGSKAEPCTSKSIGTGAGAAALVPASAPNPASDPAPGPGPAPAASSSSISAQNGLPHTHVHNPQSSAVPPTQLASQLRPTNGASPPIKTISAPGSGRIQKAQPPKSTRKYSFDPSVLHRIDVNHTNIVSPVMAFDTANCSPQTQTPIMPLQPQLPPQLQTQQPHLQSLSYNPNPMLSNQASQITVPMMMSMYLPTMSGSMMSQIPGHVTDSPSASPTTTRTTNTNTYISSPHVGQQRPQSIKLESDSRAHEQALSSPSSSPSEAMAPKKSCCNGGGKKSPAVAAKPVRATITPTSMPGSGGQQPPNTAIPATTSSGPGDMHMNAFYSPFAYPPQIGSLIQPLSPEQWRLCMDSHIAAQAHAARNQHETQSQNQTPNPMLNSTFGSLPVQLSPGSLSQSQPPGQPPSQPQPLYHVPPPPPDAQPCTCGDTCQCLGCWWHPYNQTTTDQVMSAYNAMWGDSVFDADPVSAAAVKSPVISAGNGGCCADEDSNRSRSSGGTTNNSNGNSAPAGTHEAQSHSPVSAGGSSIEEQNLSADTFLFVHYPIHGTCLGESVTCPCGDDCECLGCVVHGN</sequence>
<dbReference type="PROSITE" id="PS01119">
    <property type="entry name" value="COPPER_FIST_1"/>
    <property type="match status" value="1"/>
</dbReference>
<feature type="domain" description="Copper-fist" evidence="9">
    <location>
        <begin position="1"/>
        <end position="41"/>
    </location>
</feature>
<proteinExistence type="predicted"/>
<keyword evidence="5" id="KW-0805">Transcription regulation</keyword>
<feature type="compositionally biased region" description="Low complexity" evidence="8">
    <location>
        <begin position="325"/>
        <end position="342"/>
    </location>
</feature>
<dbReference type="PRINTS" id="PR00617">
    <property type="entry name" value="COPPERFIST"/>
</dbReference>
<feature type="compositionally biased region" description="Polar residues" evidence="8">
    <location>
        <begin position="361"/>
        <end position="386"/>
    </location>
</feature>
<evidence type="ECO:0000259" key="9">
    <source>
        <dbReference type="PROSITE" id="PS50073"/>
    </source>
</evidence>
<evidence type="ECO:0000256" key="4">
    <source>
        <dbReference type="ARBA" id="ARBA00023008"/>
    </source>
</evidence>
<organism evidence="10 11">
    <name type="scientific">Ceratocystis pirilliformis</name>
    <dbReference type="NCBI Taxonomy" id="259994"/>
    <lineage>
        <taxon>Eukaryota</taxon>
        <taxon>Fungi</taxon>
        <taxon>Dikarya</taxon>
        <taxon>Ascomycota</taxon>
        <taxon>Pezizomycotina</taxon>
        <taxon>Sordariomycetes</taxon>
        <taxon>Hypocreomycetidae</taxon>
        <taxon>Microascales</taxon>
        <taxon>Ceratocystidaceae</taxon>
        <taxon>Ceratocystis</taxon>
    </lineage>
</organism>
<keyword evidence="11" id="KW-1185">Reference proteome</keyword>
<evidence type="ECO:0000256" key="6">
    <source>
        <dbReference type="ARBA" id="ARBA00023163"/>
    </source>
</evidence>
<feature type="compositionally biased region" description="Polar residues" evidence="8">
    <location>
        <begin position="437"/>
        <end position="453"/>
    </location>
</feature>
<feature type="compositionally biased region" description="Polar residues" evidence="8">
    <location>
        <begin position="297"/>
        <end position="309"/>
    </location>
</feature>
<dbReference type="PROSITE" id="PS50073">
    <property type="entry name" value="COPPER_FIST_2"/>
    <property type="match status" value="1"/>
</dbReference>
<dbReference type="InterPro" id="IPR036395">
    <property type="entry name" value="Cu_fist_DNA-bd_dom_sf"/>
</dbReference>
<comment type="caution">
    <text evidence="10">The sequence shown here is derived from an EMBL/GenBank/DDBJ whole genome shotgun (WGS) entry which is preliminary data.</text>
</comment>
<name>A0ABR3YLT7_9PEZI</name>
<dbReference type="PANTHER" id="PTHR28088">
    <property type="entry name" value="TRANSCRIPTIONAL ACTIVATOR HAA1-RELATED"/>
    <property type="match status" value="1"/>
</dbReference>
<dbReference type="Proteomes" id="UP001583280">
    <property type="component" value="Unassembled WGS sequence"/>
</dbReference>
<keyword evidence="4" id="KW-0186">Copper</keyword>
<feature type="compositionally biased region" description="Low complexity" evidence="8">
    <location>
        <begin position="112"/>
        <end position="121"/>
    </location>
</feature>
<dbReference type="Gene3D" id="3.90.430.10">
    <property type="entry name" value="Copper fist DNA-binding domain"/>
    <property type="match status" value="1"/>
</dbReference>